<accession>A0ABS5XWI1</accession>
<sequence>MTERRAPRRAAAILAAALIAIPLAACSASPPQDPAATTPAPTEGAQDMPLQSVYDAVGAADPRVDRVSTVKLSQSGPTEMMTVVVRIPGDEPVSTETLENVLRAARDAAPAGVGGIELLARRSENPDQLIDLGPAIEGLPEGVVYVWVDRGLTMLSDALAKL</sequence>
<name>A0ABS5XWI1_9MICO</name>
<keyword evidence="4" id="KW-1185">Reference proteome</keyword>
<keyword evidence="2" id="KW-0732">Signal</keyword>
<feature type="region of interest" description="Disordered" evidence="1">
    <location>
        <begin position="28"/>
        <end position="47"/>
    </location>
</feature>
<evidence type="ECO:0000313" key="4">
    <source>
        <dbReference type="Proteomes" id="UP000740605"/>
    </source>
</evidence>
<dbReference type="RefSeq" id="WP_215488135.1">
    <property type="nucleotide sequence ID" value="NZ_BAAAPJ010000003.1"/>
</dbReference>
<proteinExistence type="predicted"/>
<feature type="chain" id="PRO_5047408914" description="Lipoprotein" evidence="2">
    <location>
        <begin position="28"/>
        <end position="162"/>
    </location>
</feature>
<dbReference type="Proteomes" id="UP000740605">
    <property type="component" value="Unassembled WGS sequence"/>
</dbReference>
<reference evidence="3 4" key="1">
    <citation type="submission" date="2021-03" db="EMBL/GenBank/DDBJ databases">
        <title>Microbacterium pauli sp. nov., isolated from microfiltered milk.</title>
        <authorList>
            <person name="Bellassi P."/>
            <person name="Fontana A."/>
            <person name="Callegari M.L."/>
            <person name="Lorenzo M."/>
            <person name="Cappa F."/>
        </authorList>
    </citation>
    <scope>NUCLEOTIDE SEQUENCE [LARGE SCALE GENOMIC DNA]</scope>
    <source>
        <strain evidence="3 4">DSM 18909</strain>
    </source>
</reference>
<organism evidence="3 4">
    <name type="scientific">Microbacterium flavum</name>
    <dbReference type="NCBI Taxonomy" id="415216"/>
    <lineage>
        <taxon>Bacteria</taxon>
        <taxon>Bacillati</taxon>
        <taxon>Actinomycetota</taxon>
        <taxon>Actinomycetes</taxon>
        <taxon>Micrococcales</taxon>
        <taxon>Microbacteriaceae</taxon>
        <taxon>Microbacterium</taxon>
    </lineage>
</organism>
<feature type="signal peptide" evidence="2">
    <location>
        <begin position="1"/>
        <end position="27"/>
    </location>
</feature>
<evidence type="ECO:0000313" key="3">
    <source>
        <dbReference type="EMBL" id="MBT8798897.1"/>
    </source>
</evidence>
<comment type="caution">
    <text evidence="3">The sequence shown here is derived from an EMBL/GenBank/DDBJ whole genome shotgun (WGS) entry which is preliminary data.</text>
</comment>
<gene>
    <name evidence="3" type="ORF">J0P97_12575</name>
</gene>
<protein>
    <recommendedName>
        <fullName evidence="5">Lipoprotein</fullName>
    </recommendedName>
</protein>
<evidence type="ECO:0000256" key="2">
    <source>
        <dbReference type="SAM" id="SignalP"/>
    </source>
</evidence>
<evidence type="ECO:0000256" key="1">
    <source>
        <dbReference type="SAM" id="MobiDB-lite"/>
    </source>
</evidence>
<dbReference type="EMBL" id="JAFLHG010000012">
    <property type="protein sequence ID" value="MBT8798897.1"/>
    <property type="molecule type" value="Genomic_DNA"/>
</dbReference>
<evidence type="ECO:0008006" key="5">
    <source>
        <dbReference type="Google" id="ProtNLM"/>
    </source>
</evidence>